<dbReference type="PANTHER" id="PTHR43303:SF4">
    <property type="entry name" value="NADPH DEHYDROGENASE C23G7.10C-RELATED"/>
    <property type="match status" value="1"/>
</dbReference>
<keyword evidence="4" id="KW-0521">NADP</keyword>
<comment type="cofactor">
    <cofactor evidence="1">
        <name>FMN</name>
        <dbReference type="ChEBI" id="CHEBI:58210"/>
    </cofactor>
</comment>
<evidence type="ECO:0000256" key="3">
    <source>
        <dbReference type="ARBA" id="ARBA00022643"/>
    </source>
</evidence>
<dbReference type="GO" id="GO:0003959">
    <property type="term" value="F:NADPH dehydrogenase activity"/>
    <property type="evidence" value="ECO:0007669"/>
    <property type="project" value="InterPro"/>
</dbReference>
<protein>
    <submittedName>
        <fullName evidence="7">Oxidoreductase</fullName>
    </submittedName>
</protein>
<dbReference type="SUPFAM" id="SSF51395">
    <property type="entry name" value="FMN-linked oxidoreductases"/>
    <property type="match status" value="1"/>
</dbReference>
<feature type="domain" description="NADH:flavin oxidoreductase/NADH oxidase N-terminal" evidence="6">
    <location>
        <begin position="4"/>
        <end position="346"/>
    </location>
</feature>
<gene>
    <name evidence="7" type="ORF">B1202_13580</name>
</gene>
<evidence type="ECO:0000313" key="8">
    <source>
        <dbReference type="Proteomes" id="UP000191160"/>
    </source>
</evidence>
<dbReference type="EMBL" id="MVKX01000009">
    <property type="protein sequence ID" value="OOV80550.1"/>
    <property type="molecule type" value="Genomic_DNA"/>
</dbReference>
<reference evidence="7 8" key="1">
    <citation type="submission" date="2017-02" db="EMBL/GenBank/DDBJ databases">
        <title>Acinetobacter sp. ANC 4945, whole genome shotgun sequencing project.</title>
        <authorList>
            <person name="Radolfova-Krizova L."/>
            <person name="Al Atrouni A."/>
            <person name="Nemec A."/>
        </authorList>
    </citation>
    <scope>NUCLEOTIDE SEQUENCE [LARGE SCALE GENOMIC DNA]</scope>
    <source>
        <strain evidence="7 8">ANC 4945</strain>
    </source>
</reference>
<dbReference type="InterPro" id="IPR001155">
    <property type="entry name" value="OxRdtase_FMN_N"/>
</dbReference>
<dbReference type="InterPro" id="IPR013785">
    <property type="entry name" value="Aldolase_TIM"/>
</dbReference>
<dbReference type="AlphaFoldDB" id="A0A1T1GSU7"/>
<dbReference type="Gene3D" id="3.20.20.70">
    <property type="entry name" value="Aldolase class I"/>
    <property type="match status" value="1"/>
</dbReference>
<accession>A0A1T1GSU7</accession>
<dbReference type="Proteomes" id="UP000191160">
    <property type="component" value="Unassembled WGS sequence"/>
</dbReference>
<dbReference type="PANTHER" id="PTHR43303">
    <property type="entry name" value="NADPH DEHYDROGENASE C23G7.10C-RELATED"/>
    <property type="match status" value="1"/>
</dbReference>
<dbReference type="GO" id="GO:0010181">
    <property type="term" value="F:FMN binding"/>
    <property type="evidence" value="ECO:0007669"/>
    <property type="project" value="InterPro"/>
</dbReference>
<dbReference type="RefSeq" id="WP_078191144.1">
    <property type="nucleotide sequence ID" value="NZ_JAMCOZ010000001.1"/>
</dbReference>
<evidence type="ECO:0000313" key="7">
    <source>
        <dbReference type="EMBL" id="OOV80550.1"/>
    </source>
</evidence>
<sequence length="371" mass="40811">MALLFQPIQFGTLGLSNRIVIAPMCQYSANEQGKLSYWHEQQWANYALSGAGLCIIEATAVQAEGRISYADLGLWNDMQRAQMKALLAKVKSLSPMPFAIQLAHAGRKASTDKPWAGRGQLPPDHPQGWQTVSASDLPFNVTDHAPHALSRDEIQKIIQDFADSAKRAVDAGFDLIELHAAHGYLLHQFMSPLSNQRSDEYGGSLENRIRLTLEVFQAMKNAVPEDYPIGVRISATDWMEYTEAPSWDLDSAIGLSKALAQLGTAYIHVSSGGLDVAQKIQLQASYQVPFAEAIKQAVQVPVIAVGLITEAMQAEGILQYGMADAIGLARAIQYDPRWPWHAAAELGENLKISPQYLRCQPHAQRSQFTAF</sequence>
<comment type="caution">
    <text evidence="7">The sequence shown here is derived from an EMBL/GenBank/DDBJ whole genome shotgun (WGS) entry which is preliminary data.</text>
</comment>
<keyword evidence="5" id="KW-0560">Oxidoreductase</keyword>
<evidence type="ECO:0000256" key="5">
    <source>
        <dbReference type="ARBA" id="ARBA00023002"/>
    </source>
</evidence>
<dbReference type="Pfam" id="PF00724">
    <property type="entry name" value="Oxidored_FMN"/>
    <property type="match status" value="1"/>
</dbReference>
<dbReference type="CDD" id="cd02932">
    <property type="entry name" value="OYE_YqiM_FMN"/>
    <property type="match status" value="1"/>
</dbReference>
<dbReference type="GO" id="GO:0050661">
    <property type="term" value="F:NADP binding"/>
    <property type="evidence" value="ECO:0007669"/>
    <property type="project" value="InterPro"/>
</dbReference>
<keyword evidence="2" id="KW-0285">Flavoprotein</keyword>
<name>A0A1T1GSU7_9GAMM</name>
<dbReference type="InterPro" id="IPR044152">
    <property type="entry name" value="YqjM-like"/>
</dbReference>
<evidence type="ECO:0000256" key="4">
    <source>
        <dbReference type="ARBA" id="ARBA00022857"/>
    </source>
</evidence>
<proteinExistence type="predicted"/>
<evidence type="ECO:0000256" key="2">
    <source>
        <dbReference type="ARBA" id="ARBA00022630"/>
    </source>
</evidence>
<evidence type="ECO:0000256" key="1">
    <source>
        <dbReference type="ARBA" id="ARBA00001917"/>
    </source>
</evidence>
<evidence type="ECO:0000259" key="6">
    <source>
        <dbReference type="Pfam" id="PF00724"/>
    </source>
</evidence>
<keyword evidence="8" id="KW-1185">Reference proteome</keyword>
<keyword evidence="3" id="KW-0288">FMN</keyword>
<organism evidence="7 8">
    <name type="scientific">Acinetobacter amyesii</name>
    <dbReference type="NCBI Taxonomy" id="2942470"/>
    <lineage>
        <taxon>Bacteria</taxon>
        <taxon>Pseudomonadati</taxon>
        <taxon>Pseudomonadota</taxon>
        <taxon>Gammaproteobacteria</taxon>
        <taxon>Moraxellales</taxon>
        <taxon>Moraxellaceae</taxon>
        <taxon>Acinetobacter</taxon>
    </lineage>
</organism>